<dbReference type="GO" id="GO:0009694">
    <property type="term" value="P:jasmonic acid metabolic process"/>
    <property type="evidence" value="ECO:0007669"/>
    <property type="project" value="TreeGrafter"/>
</dbReference>
<organism evidence="1 2">
    <name type="scientific">Rhododendron griersonianum</name>
    <dbReference type="NCBI Taxonomy" id="479676"/>
    <lineage>
        <taxon>Eukaryota</taxon>
        <taxon>Viridiplantae</taxon>
        <taxon>Streptophyta</taxon>
        <taxon>Embryophyta</taxon>
        <taxon>Tracheophyta</taxon>
        <taxon>Spermatophyta</taxon>
        <taxon>Magnoliopsida</taxon>
        <taxon>eudicotyledons</taxon>
        <taxon>Gunneridae</taxon>
        <taxon>Pentapetalae</taxon>
        <taxon>asterids</taxon>
        <taxon>Ericales</taxon>
        <taxon>Ericaceae</taxon>
        <taxon>Ericoideae</taxon>
        <taxon>Rhodoreae</taxon>
        <taxon>Rhododendron</taxon>
    </lineage>
</organism>
<dbReference type="GO" id="GO:0080031">
    <property type="term" value="F:methyl salicylate esterase activity"/>
    <property type="evidence" value="ECO:0007669"/>
    <property type="project" value="TreeGrafter"/>
</dbReference>
<dbReference type="Gene3D" id="3.40.50.1820">
    <property type="entry name" value="alpha/beta hydrolase"/>
    <property type="match status" value="1"/>
</dbReference>
<dbReference type="PANTHER" id="PTHR10992:SF1002">
    <property type="entry name" value="SALICYLIC ACID-BINDING PROTEIN 2-LIKE"/>
    <property type="match status" value="1"/>
</dbReference>
<name>A0AAV6KZY5_9ERIC</name>
<reference evidence="1" key="1">
    <citation type="submission" date="2020-08" db="EMBL/GenBank/DDBJ databases">
        <title>Plant Genome Project.</title>
        <authorList>
            <person name="Zhang R.-G."/>
        </authorList>
    </citation>
    <scope>NUCLEOTIDE SEQUENCE</scope>
    <source>
        <strain evidence="1">WSP0</strain>
        <tissue evidence="1">Leaf</tissue>
    </source>
</reference>
<dbReference type="InterPro" id="IPR029058">
    <property type="entry name" value="AB_hydrolase_fold"/>
</dbReference>
<dbReference type="AlphaFoldDB" id="A0AAV6KZY5"/>
<evidence type="ECO:0000313" key="1">
    <source>
        <dbReference type="EMBL" id="KAG5557232.1"/>
    </source>
</evidence>
<dbReference type="GO" id="GO:0009696">
    <property type="term" value="P:salicylic acid metabolic process"/>
    <property type="evidence" value="ECO:0007669"/>
    <property type="project" value="TreeGrafter"/>
</dbReference>
<dbReference type="Proteomes" id="UP000823749">
    <property type="component" value="Chromosome 3"/>
</dbReference>
<dbReference type="GO" id="GO:0080030">
    <property type="term" value="F:methyl indole-3-acetate esterase activity"/>
    <property type="evidence" value="ECO:0007669"/>
    <property type="project" value="TreeGrafter"/>
</dbReference>
<dbReference type="GO" id="GO:0080032">
    <property type="term" value="F:methyl jasmonate esterase activity"/>
    <property type="evidence" value="ECO:0007669"/>
    <property type="project" value="TreeGrafter"/>
</dbReference>
<dbReference type="InterPro" id="IPR045889">
    <property type="entry name" value="MES/HNL"/>
</dbReference>
<comment type="caution">
    <text evidence="1">The sequence shown here is derived from an EMBL/GenBank/DDBJ whole genome shotgun (WGS) entry which is preliminary data.</text>
</comment>
<dbReference type="PANTHER" id="PTHR10992">
    <property type="entry name" value="METHYLESTERASE FAMILY MEMBER"/>
    <property type="match status" value="1"/>
</dbReference>
<gene>
    <name evidence="1" type="ORF">RHGRI_007485</name>
</gene>
<proteinExistence type="predicted"/>
<protein>
    <submittedName>
        <fullName evidence="1">Uncharacterized protein</fullName>
    </submittedName>
</protein>
<dbReference type="EMBL" id="JACTNZ010000003">
    <property type="protein sequence ID" value="KAG5557232.1"/>
    <property type="molecule type" value="Genomic_DNA"/>
</dbReference>
<sequence>MENFPERFSVAVFVTALMPGPSLNLSTLFQESLKKQESVLDSQYTSDDGPKNPARTYIFGPMRVFIVSEKDEVGKKDFQQWMIDKNPPDKVEKIRGSDHMVMISDKPLELCFLLSRNIAGKYSRSQFTIKGKRIFCVKITWLNVTVK</sequence>
<keyword evidence="2" id="KW-1185">Reference proteome</keyword>
<accession>A0AAV6KZY5</accession>
<evidence type="ECO:0000313" key="2">
    <source>
        <dbReference type="Proteomes" id="UP000823749"/>
    </source>
</evidence>